<dbReference type="GO" id="GO:0009253">
    <property type="term" value="P:peptidoglycan catabolic process"/>
    <property type="evidence" value="ECO:0007669"/>
    <property type="project" value="TreeGrafter"/>
</dbReference>
<keyword evidence="5" id="KW-1185">Reference proteome</keyword>
<feature type="chain" id="PRO_5001687101" evidence="2">
    <location>
        <begin position="27"/>
        <end position="265"/>
    </location>
</feature>
<proteinExistence type="predicted"/>
<accession>A0A073BD35</accession>
<dbReference type="EMBL" id="JNVU01000012">
    <property type="protein sequence ID" value="KEI45634.1"/>
    <property type="molecule type" value="Genomic_DNA"/>
</dbReference>
<name>A0A073BD35_9PSEU</name>
<dbReference type="PROSITE" id="PS51257">
    <property type="entry name" value="PROKAR_LIPOPROTEIN"/>
    <property type="match status" value="1"/>
</dbReference>
<organism evidence="4 5">
    <name type="scientific">Saccharopolyspora rectivirgula</name>
    <dbReference type="NCBI Taxonomy" id="28042"/>
    <lineage>
        <taxon>Bacteria</taxon>
        <taxon>Bacillati</taxon>
        <taxon>Actinomycetota</taxon>
        <taxon>Actinomycetes</taxon>
        <taxon>Pseudonocardiales</taxon>
        <taxon>Pseudonocardiaceae</taxon>
        <taxon>Saccharopolyspora</taxon>
    </lineage>
</organism>
<dbReference type="Pfam" id="PF13406">
    <property type="entry name" value="SLT_2"/>
    <property type="match status" value="1"/>
</dbReference>
<dbReference type="GO" id="GO:0008933">
    <property type="term" value="F:peptidoglycan lytic transglycosylase activity"/>
    <property type="evidence" value="ECO:0007669"/>
    <property type="project" value="TreeGrafter"/>
</dbReference>
<dbReference type="SUPFAM" id="SSF53955">
    <property type="entry name" value="Lysozyme-like"/>
    <property type="match status" value="1"/>
</dbReference>
<feature type="region of interest" description="Disordered" evidence="1">
    <location>
        <begin position="28"/>
        <end position="67"/>
    </location>
</feature>
<dbReference type="eggNOG" id="COG2951">
    <property type="taxonomic scope" value="Bacteria"/>
</dbReference>
<dbReference type="Gene3D" id="1.10.530.10">
    <property type="match status" value="1"/>
</dbReference>
<feature type="compositionally biased region" description="Pro residues" evidence="1">
    <location>
        <begin position="34"/>
        <end position="51"/>
    </location>
</feature>
<protein>
    <submittedName>
        <fullName evidence="4">Murein transglycosylase</fullName>
    </submittedName>
</protein>
<dbReference type="CDD" id="cd13399">
    <property type="entry name" value="Slt35-like"/>
    <property type="match status" value="1"/>
</dbReference>
<dbReference type="InterPro" id="IPR043426">
    <property type="entry name" value="MltB-like"/>
</dbReference>
<evidence type="ECO:0000259" key="3">
    <source>
        <dbReference type="Pfam" id="PF13406"/>
    </source>
</evidence>
<keyword evidence="2" id="KW-0732">Signal</keyword>
<sequence>MLLPRLFWLVLAPALTVLLSCSPAPEQEKQVAPFEPPPAEAPPDAGVPPPQVRLHVPGGPPLSAEERPQRQLVDWSEALADGLNIPRAALQAYGYAQRALEQSMPECHLTWTVLAGIGAVESSHGRYGGAKLDQTGRPDRPVIGPALDGSPGVKRIEDTDGGELDGDEQWDRAVGPLQFIPESWREWGVDADGDGVADPNDIDDAAMAAARYLCSVGGDLQQPDRFWKALLTYNQSRDYVQEVINYADYYGKKSRKLLSGGVVTE</sequence>
<dbReference type="PANTHER" id="PTHR30163:SF8">
    <property type="entry name" value="LYTIC MUREIN TRANSGLYCOSYLASE"/>
    <property type="match status" value="1"/>
</dbReference>
<dbReference type="InterPro" id="IPR031304">
    <property type="entry name" value="SLT_2"/>
</dbReference>
<dbReference type="AlphaFoldDB" id="A0A073BD35"/>
<reference evidence="4 5" key="1">
    <citation type="submission" date="2014-06" db="EMBL/GenBank/DDBJ databases">
        <title>Saccharopolyspora rectivirgula DSM-43113 Genome sequencing.</title>
        <authorList>
            <person name="Barrera C."/>
            <person name="Millon L."/>
            <person name="Rognon B."/>
            <person name="Zaugg C."/>
            <person name="Monod M."/>
        </authorList>
    </citation>
    <scope>NUCLEOTIDE SEQUENCE [LARGE SCALE GENOMIC DNA]</scope>
    <source>
        <strain evidence="4 5">DSM 43113</strain>
    </source>
</reference>
<evidence type="ECO:0000313" key="5">
    <source>
        <dbReference type="Proteomes" id="UP000031419"/>
    </source>
</evidence>
<dbReference type="Proteomes" id="UP000031419">
    <property type="component" value="Unassembled WGS sequence"/>
</dbReference>
<dbReference type="PANTHER" id="PTHR30163">
    <property type="entry name" value="MEMBRANE-BOUND LYTIC MUREIN TRANSGLYCOSYLASE B"/>
    <property type="match status" value="1"/>
</dbReference>
<feature type="domain" description="Transglycosylase SLT" evidence="3">
    <location>
        <begin position="170"/>
        <end position="217"/>
    </location>
</feature>
<evidence type="ECO:0000313" key="4">
    <source>
        <dbReference type="EMBL" id="KEI45634.1"/>
    </source>
</evidence>
<dbReference type="InterPro" id="IPR023346">
    <property type="entry name" value="Lysozyme-like_dom_sf"/>
</dbReference>
<comment type="caution">
    <text evidence="4">The sequence shown here is derived from an EMBL/GenBank/DDBJ whole genome shotgun (WGS) entry which is preliminary data.</text>
</comment>
<evidence type="ECO:0000256" key="2">
    <source>
        <dbReference type="SAM" id="SignalP"/>
    </source>
</evidence>
<gene>
    <name evidence="4" type="ORF">GU90_04200</name>
</gene>
<evidence type="ECO:0000256" key="1">
    <source>
        <dbReference type="SAM" id="MobiDB-lite"/>
    </source>
</evidence>
<dbReference type="OrthoDB" id="9796191at2"/>
<dbReference type="STRING" id="28042.GU90_04200"/>
<dbReference type="RefSeq" id="WP_029721763.1">
    <property type="nucleotide sequence ID" value="NZ_JAJUIW010000013.1"/>
</dbReference>
<feature type="signal peptide" evidence="2">
    <location>
        <begin position="1"/>
        <end position="26"/>
    </location>
</feature>